<organism evidence="9">
    <name type="scientific">Hyperionvirus sp</name>
    <dbReference type="NCBI Taxonomy" id="2487770"/>
    <lineage>
        <taxon>Viruses</taxon>
        <taxon>Varidnaviria</taxon>
        <taxon>Bamfordvirae</taxon>
        <taxon>Nucleocytoviricota</taxon>
        <taxon>Megaviricetes</taxon>
        <taxon>Imitervirales</taxon>
        <taxon>Mimiviridae</taxon>
        <taxon>Klosneuvirinae</taxon>
    </lineage>
</organism>
<evidence type="ECO:0000256" key="6">
    <source>
        <dbReference type="ARBA" id="ARBA00022962"/>
    </source>
</evidence>
<evidence type="ECO:0000313" key="9">
    <source>
        <dbReference type="EMBL" id="AYV83493.1"/>
    </source>
</evidence>
<dbReference type="PROSITE" id="PS51464">
    <property type="entry name" value="SIS"/>
    <property type="match status" value="2"/>
</dbReference>
<dbReference type="InterPro" id="IPR017932">
    <property type="entry name" value="GATase_2_dom"/>
</dbReference>
<keyword evidence="6" id="KW-0315">Glutamine amidotransferase</keyword>
<dbReference type="SUPFAM" id="SSF56235">
    <property type="entry name" value="N-terminal nucleophile aminohydrolases (Ntn hydrolases)"/>
    <property type="match status" value="1"/>
</dbReference>
<feature type="domain" description="Glutamine amidotransferase type-2" evidence="7">
    <location>
        <begin position="2"/>
        <end position="225"/>
    </location>
</feature>
<evidence type="ECO:0000259" key="8">
    <source>
        <dbReference type="PROSITE" id="PS51464"/>
    </source>
</evidence>
<dbReference type="InterPro" id="IPR005855">
    <property type="entry name" value="GFAT"/>
</dbReference>
<dbReference type="PANTHER" id="PTHR10937">
    <property type="entry name" value="GLUCOSAMINE--FRUCTOSE-6-PHOSPHATE AMINOTRANSFERASE, ISOMERIZING"/>
    <property type="match status" value="1"/>
</dbReference>
<evidence type="ECO:0000256" key="2">
    <source>
        <dbReference type="ARBA" id="ARBA00012916"/>
    </source>
</evidence>
<evidence type="ECO:0000256" key="4">
    <source>
        <dbReference type="ARBA" id="ARBA00022679"/>
    </source>
</evidence>
<keyword evidence="3 9" id="KW-0032">Aminotransferase</keyword>
<dbReference type="GO" id="GO:0006487">
    <property type="term" value="P:protein N-linked glycosylation"/>
    <property type="evidence" value="ECO:0007669"/>
    <property type="project" value="TreeGrafter"/>
</dbReference>
<feature type="domain" description="SIS" evidence="8">
    <location>
        <begin position="294"/>
        <end position="434"/>
    </location>
</feature>
<comment type="catalytic activity">
    <reaction evidence="1">
        <text>D-fructose 6-phosphate + L-glutamine = D-glucosamine 6-phosphate + L-glutamate</text>
        <dbReference type="Rhea" id="RHEA:13237"/>
        <dbReference type="ChEBI" id="CHEBI:29985"/>
        <dbReference type="ChEBI" id="CHEBI:58359"/>
        <dbReference type="ChEBI" id="CHEBI:58725"/>
        <dbReference type="ChEBI" id="CHEBI:61527"/>
        <dbReference type="EC" id="2.6.1.16"/>
    </reaction>
</comment>
<dbReference type="CDD" id="cd05009">
    <property type="entry name" value="SIS_GlmS_GlmD_2"/>
    <property type="match status" value="1"/>
</dbReference>
<gene>
    <name evidence="9" type="ORF">Hyperionvirus7_64</name>
</gene>
<dbReference type="GO" id="GO:0004360">
    <property type="term" value="F:glutamine-fructose-6-phosphate transaminase (isomerizing) activity"/>
    <property type="evidence" value="ECO:0007669"/>
    <property type="project" value="UniProtKB-EC"/>
</dbReference>
<accession>A0A3G5AC98</accession>
<feature type="domain" description="SIS" evidence="8">
    <location>
        <begin position="467"/>
        <end position="604"/>
    </location>
</feature>
<dbReference type="GO" id="GO:0097367">
    <property type="term" value="F:carbohydrate derivative binding"/>
    <property type="evidence" value="ECO:0007669"/>
    <property type="project" value="InterPro"/>
</dbReference>
<name>A0A3G5AC98_9VIRU</name>
<dbReference type="InterPro" id="IPR046348">
    <property type="entry name" value="SIS_dom_sf"/>
</dbReference>
<keyword evidence="4 9" id="KW-0808">Transferase</keyword>
<protein>
    <recommendedName>
        <fullName evidence="2">glutamine--fructose-6-phosphate transaminase (isomerizing)</fullName>
        <ecNumber evidence="2">2.6.1.16</ecNumber>
    </recommendedName>
</protein>
<dbReference type="SUPFAM" id="SSF53697">
    <property type="entry name" value="SIS domain"/>
    <property type="match status" value="1"/>
</dbReference>
<evidence type="ECO:0000256" key="5">
    <source>
        <dbReference type="ARBA" id="ARBA00022737"/>
    </source>
</evidence>
<dbReference type="EC" id="2.6.1.16" evidence="2"/>
<sequence>MCGIIAFLGETGCFEHIYNGLQMLQNRGYDGAGICTINKNRCFVVNKYATTETSNAIERLKNDKQLHISGSVGLGHTRWLTHGDKTDQNAHPHIDYKNRIALVHNGIIENYYQLKQELISLYDVEFKSETDSEVIVNLISVLYDKNRNLEEAIRGALLRLDGTWALGIISIEKPENLYCASHGCPLLIGYGGNSMMLASEQSGFSIDVDNYFCMNDRDFIVVRKENNIIHLQSDTEHQIKYIKCSEKMTMSPYPYPHWTLREIKEQPESSARSIDVGGRLDDGDQVNLVELDLNKKKLLDANHLILLGCGTSFYAGLHGANFFKELADLDTVQIIDGGEFKENDIPRSGNTIFILLSQSGETKDLHRCIEIAKVRNIFMIGVVNVVDSLIAREVNCRCYLNAGREIAVASTKSFTSQIIMLAMIAVWFGQNKNIYEIERKQYIKDLVQLPNDIKDTIEMSEKLCEEVAKFLVDKPSCFVLGKGWCESIAKEGSLKIKEIGYIHAEGYSAVALKHGPFSLLQADTPVIFVNPNDDNYSRVNNAIEEVRSRNTPIILITDVKPQKKNSYEIIVPQNNTFKGIIHIVPMQLIAYYLSIWKNINPDMPRNLAKCITVD</sequence>
<dbReference type="GO" id="GO:0006047">
    <property type="term" value="P:UDP-N-acetylglucosamine metabolic process"/>
    <property type="evidence" value="ECO:0007669"/>
    <property type="project" value="TreeGrafter"/>
</dbReference>
<dbReference type="InterPro" id="IPR001347">
    <property type="entry name" value="SIS_dom"/>
</dbReference>
<dbReference type="NCBIfam" id="NF001484">
    <property type="entry name" value="PRK00331.1"/>
    <property type="match status" value="1"/>
</dbReference>
<evidence type="ECO:0000256" key="3">
    <source>
        <dbReference type="ARBA" id="ARBA00022576"/>
    </source>
</evidence>
<proteinExistence type="predicted"/>
<dbReference type="InterPro" id="IPR035490">
    <property type="entry name" value="GlmS/FrlB_SIS"/>
</dbReference>
<dbReference type="InterPro" id="IPR029055">
    <property type="entry name" value="Ntn_hydrolases_N"/>
</dbReference>
<dbReference type="Gene3D" id="3.60.20.10">
    <property type="entry name" value="Glutamine Phosphoribosylpyrophosphate, subunit 1, domain 1"/>
    <property type="match status" value="1"/>
</dbReference>
<keyword evidence="5" id="KW-0677">Repeat</keyword>
<dbReference type="NCBIfam" id="TIGR01135">
    <property type="entry name" value="glmS"/>
    <property type="match status" value="1"/>
</dbReference>
<dbReference type="PANTHER" id="PTHR10937:SF0">
    <property type="entry name" value="GLUTAMINE--FRUCTOSE-6-PHOSPHATE TRANSAMINASE (ISOMERIZING)"/>
    <property type="match status" value="1"/>
</dbReference>
<evidence type="ECO:0000256" key="1">
    <source>
        <dbReference type="ARBA" id="ARBA00001031"/>
    </source>
</evidence>
<reference evidence="9" key="1">
    <citation type="submission" date="2018-10" db="EMBL/GenBank/DDBJ databases">
        <title>Hidden diversity of soil giant viruses.</title>
        <authorList>
            <person name="Schulz F."/>
            <person name="Alteio L."/>
            <person name="Goudeau D."/>
            <person name="Ryan E.M."/>
            <person name="Malmstrom R.R."/>
            <person name="Blanchard J."/>
            <person name="Woyke T."/>
        </authorList>
    </citation>
    <scope>NUCLEOTIDE SEQUENCE</scope>
    <source>
        <strain evidence="9">HYV1</strain>
    </source>
</reference>
<dbReference type="Gene3D" id="3.40.50.10490">
    <property type="entry name" value="Glucose-6-phosphate isomerase like protein, domain 1"/>
    <property type="match status" value="2"/>
</dbReference>
<dbReference type="InterPro" id="IPR035466">
    <property type="entry name" value="GlmS/AgaS_SIS"/>
</dbReference>
<dbReference type="EMBL" id="MK072389">
    <property type="protein sequence ID" value="AYV83493.1"/>
    <property type="molecule type" value="Genomic_DNA"/>
</dbReference>
<dbReference type="Pfam" id="PF01380">
    <property type="entry name" value="SIS"/>
    <property type="match status" value="2"/>
</dbReference>
<evidence type="ECO:0000259" key="7">
    <source>
        <dbReference type="PROSITE" id="PS51278"/>
    </source>
</evidence>
<dbReference type="CDD" id="cd05008">
    <property type="entry name" value="SIS_GlmS_GlmD_1"/>
    <property type="match status" value="1"/>
</dbReference>
<dbReference type="PROSITE" id="PS51278">
    <property type="entry name" value="GATASE_TYPE_2"/>
    <property type="match status" value="1"/>
</dbReference>
<dbReference type="GO" id="GO:0006002">
    <property type="term" value="P:fructose 6-phosphate metabolic process"/>
    <property type="evidence" value="ECO:0007669"/>
    <property type="project" value="TreeGrafter"/>
</dbReference>
<dbReference type="Pfam" id="PF13522">
    <property type="entry name" value="GATase_6"/>
    <property type="match status" value="1"/>
</dbReference>